<keyword evidence="3 6" id="KW-0418">Kinase</keyword>
<evidence type="ECO:0000259" key="4">
    <source>
        <dbReference type="Pfam" id="PF00370"/>
    </source>
</evidence>
<evidence type="ECO:0000256" key="3">
    <source>
        <dbReference type="ARBA" id="ARBA00022777"/>
    </source>
</evidence>
<dbReference type="GO" id="GO:0005975">
    <property type="term" value="P:carbohydrate metabolic process"/>
    <property type="evidence" value="ECO:0007669"/>
    <property type="project" value="InterPro"/>
</dbReference>
<dbReference type="Pfam" id="PF00370">
    <property type="entry name" value="FGGY_N"/>
    <property type="match status" value="1"/>
</dbReference>
<dbReference type="SUPFAM" id="SSF53067">
    <property type="entry name" value="Actin-like ATPase domain"/>
    <property type="match status" value="2"/>
</dbReference>
<dbReference type="OrthoDB" id="9782710at2"/>
<keyword evidence="7" id="KW-1185">Reference proteome</keyword>
<dbReference type="PANTHER" id="PTHR43095:SF3">
    <property type="entry name" value="L-XYLULOSE_3-KETO-L-GULONATE KINASE"/>
    <property type="match status" value="1"/>
</dbReference>
<dbReference type="InterPro" id="IPR000577">
    <property type="entry name" value="Carb_kinase_FGGY"/>
</dbReference>
<dbReference type="InterPro" id="IPR018484">
    <property type="entry name" value="FGGY_N"/>
</dbReference>
<dbReference type="InterPro" id="IPR043129">
    <property type="entry name" value="ATPase_NBD"/>
</dbReference>
<evidence type="ECO:0000256" key="1">
    <source>
        <dbReference type="ARBA" id="ARBA00009156"/>
    </source>
</evidence>
<dbReference type="GO" id="GO:0016301">
    <property type="term" value="F:kinase activity"/>
    <property type="evidence" value="ECO:0007669"/>
    <property type="project" value="UniProtKB-KW"/>
</dbReference>
<evidence type="ECO:0000313" key="6">
    <source>
        <dbReference type="EMBL" id="SDX85445.1"/>
    </source>
</evidence>
<evidence type="ECO:0000256" key="2">
    <source>
        <dbReference type="ARBA" id="ARBA00022679"/>
    </source>
</evidence>
<gene>
    <name evidence="6" type="ORF">SAMN05216215_101649</name>
</gene>
<protein>
    <submittedName>
        <fullName evidence="6">Xylulokinase/erythritol kinase</fullName>
    </submittedName>
</protein>
<dbReference type="Gene3D" id="3.30.420.40">
    <property type="match status" value="2"/>
</dbReference>
<evidence type="ECO:0000313" key="7">
    <source>
        <dbReference type="Proteomes" id="UP000199529"/>
    </source>
</evidence>
<dbReference type="AlphaFoldDB" id="A0A1H3F3F1"/>
<comment type="similarity">
    <text evidence="1">Belongs to the FGGY kinase family.</text>
</comment>
<sequence length="491" mass="51969">MITIGIDAGTSVVKSVAYASDGTELAVVRRPTRVERPRPGWAEQDMPEVWSAVADTVAELVRELGAEVAALAITAQGDGCWLVDEAGRPTGPALLWNDVRASAIAANWADSGLLAELFKINGSVGFAGLPHAQLSWLAEHQPDRIATAAKVLTCGGWLFNCLTGRLAWDVSEASNPFLDARTGRYSDAVLSELGLDWAQRLLPDAVDGAQRIAPLQRSAAERLGVPEGTPVVLGAYDVISTAIGAGVTEPGQACTILGTTICTEVISDEPRLERAPVGMSLRTPMPGRWMLASATLAGTEVVEWACRMLGLPNPENLTELAEQAEPGSKDLLMLPYLSLGGERAPFYDPAARGSLQGLSLEHGPAEIARACLEGLAMVIRDCLVASTAQPTELRLTGGGSANPLWRQVIADVTGLPVVRTTDEQAGARGAAVTAHALLAGRDITDVARELVGTSEPLRPTESNRALYDDAYARFVEVREAAQAAGWFRRAD</sequence>
<dbReference type="RefSeq" id="WP_093267009.1">
    <property type="nucleotide sequence ID" value="NZ_FNOK01000016.1"/>
</dbReference>
<dbReference type="PANTHER" id="PTHR43095">
    <property type="entry name" value="SUGAR KINASE"/>
    <property type="match status" value="1"/>
</dbReference>
<accession>A0A1H3F3F1</accession>
<dbReference type="InterPro" id="IPR018485">
    <property type="entry name" value="FGGY_C"/>
</dbReference>
<dbReference type="Proteomes" id="UP000199529">
    <property type="component" value="Unassembled WGS sequence"/>
</dbReference>
<dbReference type="Pfam" id="PF02782">
    <property type="entry name" value="FGGY_C"/>
    <property type="match status" value="1"/>
</dbReference>
<feature type="domain" description="Carbohydrate kinase FGGY N-terminal" evidence="4">
    <location>
        <begin position="3"/>
        <end position="244"/>
    </location>
</feature>
<feature type="domain" description="Carbohydrate kinase FGGY C-terminal" evidence="5">
    <location>
        <begin position="255"/>
        <end position="434"/>
    </location>
</feature>
<evidence type="ECO:0000259" key="5">
    <source>
        <dbReference type="Pfam" id="PF02782"/>
    </source>
</evidence>
<dbReference type="InterPro" id="IPR050406">
    <property type="entry name" value="FGGY_Carb_Kinase"/>
</dbReference>
<name>A0A1H3F3F1_9PSEU</name>
<proteinExistence type="inferred from homology"/>
<organism evidence="6 7">
    <name type="scientific">Saccharopolyspora shandongensis</name>
    <dbReference type="NCBI Taxonomy" id="418495"/>
    <lineage>
        <taxon>Bacteria</taxon>
        <taxon>Bacillati</taxon>
        <taxon>Actinomycetota</taxon>
        <taxon>Actinomycetes</taxon>
        <taxon>Pseudonocardiales</taxon>
        <taxon>Pseudonocardiaceae</taxon>
        <taxon>Saccharopolyspora</taxon>
    </lineage>
</organism>
<dbReference type="EMBL" id="FNOK01000016">
    <property type="protein sequence ID" value="SDX85445.1"/>
    <property type="molecule type" value="Genomic_DNA"/>
</dbReference>
<reference evidence="7" key="1">
    <citation type="submission" date="2016-10" db="EMBL/GenBank/DDBJ databases">
        <authorList>
            <person name="Varghese N."/>
            <person name="Submissions S."/>
        </authorList>
    </citation>
    <scope>NUCLEOTIDE SEQUENCE [LARGE SCALE GENOMIC DNA]</scope>
    <source>
        <strain evidence="7">CGMCC 4.3530</strain>
    </source>
</reference>
<keyword evidence="2" id="KW-0808">Transferase</keyword>
<dbReference type="PIRSF" id="PIRSF000538">
    <property type="entry name" value="GlpK"/>
    <property type="match status" value="1"/>
</dbReference>
<dbReference type="STRING" id="418495.SAMN05216215_101649"/>